<dbReference type="OrthoDB" id="5211at2759"/>
<evidence type="ECO:0000256" key="7">
    <source>
        <dbReference type="ARBA" id="ARBA00023128"/>
    </source>
</evidence>
<feature type="transmembrane region" description="Helical" evidence="13">
    <location>
        <begin position="282"/>
        <end position="304"/>
    </location>
</feature>
<feature type="region of interest" description="Disordered" evidence="12">
    <location>
        <begin position="121"/>
        <end position="159"/>
    </location>
</feature>
<comment type="similarity">
    <text evidence="11">Belongs to the ubiA prenyltransferase family.</text>
</comment>
<evidence type="ECO:0000256" key="5">
    <source>
        <dbReference type="ARBA" id="ARBA00022946"/>
    </source>
</evidence>
<dbReference type="EMBL" id="LSSN01005349">
    <property type="protein sequence ID" value="OMJ09678.1"/>
    <property type="molecule type" value="Genomic_DNA"/>
</dbReference>
<dbReference type="HAMAP" id="MF_00154">
    <property type="entry name" value="CyoE_CtaB"/>
    <property type="match status" value="1"/>
</dbReference>
<keyword evidence="3 11" id="KW-0808">Transferase</keyword>
<dbReference type="InterPro" id="IPR000537">
    <property type="entry name" value="UbiA_prenyltransferase"/>
</dbReference>
<dbReference type="EC" id="2.5.1.-" evidence="11"/>
<evidence type="ECO:0000256" key="3">
    <source>
        <dbReference type="ARBA" id="ARBA00022679"/>
    </source>
</evidence>
<feature type="transmembrane region" description="Helical" evidence="13">
    <location>
        <begin position="441"/>
        <end position="459"/>
    </location>
</feature>
<dbReference type="FunFam" id="1.10.357.140:FF:000004">
    <property type="entry name" value="Protoheme IX farnesyltransferase, mitochondrial"/>
    <property type="match status" value="1"/>
</dbReference>
<evidence type="ECO:0000256" key="12">
    <source>
        <dbReference type="SAM" id="MobiDB-lite"/>
    </source>
</evidence>
<dbReference type="STRING" id="133412.A0A1R1X4V5"/>
<reference evidence="14 15" key="1">
    <citation type="submission" date="2017-01" db="EMBL/GenBank/DDBJ databases">
        <authorList>
            <person name="Mah S.A."/>
            <person name="Swanson W.J."/>
            <person name="Moy G.W."/>
            <person name="Vacquier V.D."/>
        </authorList>
    </citation>
    <scope>NUCLEOTIDE SEQUENCE [LARGE SCALE GENOMIC DNA]</scope>
    <source>
        <strain evidence="14 15">GSMNP</strain>
    </source>
</reference>
<dbReference type="Pfam" id="PF01040">
    <property type="entry name" value="UbiA"/>
    <property type="match status" value="1"/>
</dbReference>
<dbReference type="PANTHER" id="PTHR43448">
    <property type="entry name" value="PROTOHEME IX FARNESYLTRANSFERASE, MITOCHONDRIAL"/>
    <property type="match status" value="1"/>
</dbReference>
<dbReference type="Proteomes" id="UP000187283">
    <property type="component" value="Unassembled WGS sequence"/>
</dbReference>
<evidence type="ECO:0000256" key="6">
    <source>
        <dbReference type="ARBA" id="ARBA00022989"/>
    </source>
</evidence>
<keyword evidence="9 11" id="KW-0472">Membrane</keyword>
<feature type="transmembrane region" description="Helical" evidence="13">
    <location>
        <begin position="409"/>
        <end position="429"/>
    </location>
</feature>
<dbReference type="InterPro" id="IPR016315">
    <property type="entry name" value="Protohaem_IX_farnesylTrfase_mt"/>
</dbReference>
<evidence type="ECO:0000313" key="15">
    <source>
        <dbReference type="Proteomes" id="UP000187283"/>
    </source>
</evidence>
<comment type="caution">
    <text evidence="14">The sequence shown here is derived from an EMBL/GenBank/DDBJ whole genome shotgun (WGS) entry which is preliminary data.</text>
</comment>
<keyword evidence="6 13" id="KW-1133">Transmembrane helix</keyword>
<organism evidence="14 15">
    <name type="scientific">Smittium culicis</name>
    <dbReference type="NCBI Taxonomy" id="133412"/>
    <lineage>
        <taxon>Eukaryota</taxon>
        <taxon>Fungi</taxon>
        <taxon>Fungi incertae sedis</taxon>
        <taxon>Zoopagomycota</taxon>
        <taxon>Kickxellomycotina</taxon>
        <taxon>Harpellomycetes</taxon>
        <taxon>Harpellales</taxon>
        <taxon>Legeriomycetaceae</taxon>
        <taxon>Smittium</taxon>
    </lineage>
</organism>
<evidence type="ECO:0000256" key="10">
    <source>
        <dbReference type="ARBA" id="ARBA00030253"/>
    </source>
</evidence>
<dbReference type="Gene3D" id="1.10.357.140">
    <property type="entry name" value="UbiA prenyltransferase"/>
    <property type="match status" value="1"/>
</dbReference>
<keyword evidence="4 13" id="KW-0812">Transmembrane</keyword>
<feature type="transmembrane region" description="Helical" evidence="13">
    <location>
        <begin position="343"/>
        <end position="363"/>
    </location>
</feature>
<comment type="subcellular location">
    <subcellularLocation>
        <location evidence="1">Mitochondrion membrane</location>
        <topology evidence="1">Multi-pass membrane protein</topology>
    </subcellularLocation>
</comment>
<feature type="transmembrane region" description="Helical" evidence="13">
    <location>
        <begin position="195"/>
        <end position="213"/>
    </location>
</feature>
<dbReference type="InterPro" id="IPR044878">
    <property type="entry name" value="UbiA_sf"/>
</dbReference>
<dbReference type="GO" id="GO:0008495">
    <property type="term" value="F:protoheme IX farnesyltransferase activity"/>
    <property type="evidence" value="ECO:0007669"/>
    <property type="project" value="InterPro"/>
</dbReference>
<feature type="compositionally biased region" description="Low complexity" evidence="12">
    <location>
        <begin position="121"/>
        <end position="139"/>
    </location>
</feature>
<evidence type="ECO:0000256" key="8">
    <source>
        <dbReference type="ARBA" id="ARBA00023133"/>
    </source>
</evidence>
<dbReference type="PANTHER" id="PTHR43448:SF2">
    <property type="entry name" value="PROTOHEME IX FARNESYLTRANSFERASE, MITOCHONDRIAL"/>
    <property type="match status" value="1"/>
</dbReference>
<dbReference type="InterPro" id="IPR006369">
    <property type="entry name" value="Protohaem_IX_farnesylTrfase"/>
</dbReference>
<evidence type="ECO:0000256" key="2">
    <source>
        <dbReference type="ARBA" id="ARBA00016335"/>
    </source>
</evidence>
<protein>
    <recommendedName>
        <fullName evidence="2 11">Protoheme IX farnesyltransferase, mitochondrial</fullName>
        <ecNumber evidence="11">2.5.1.-</ecNumber>
    </recommendedName>
    <alternativeName>
        <fullName evidence="10 11">Heme O synthase</fullName>
    </alternativeName>
</protein>
<dbReference type="PROSITE" id="PS00943">
    <property type="entry name" value="UBIA"/>
    <property type="match status" value="1"/>
</dbReference>
<dbReference type="PIRSF" id="PIRSF001773">
    <property type="entry name" value="COX10"/>
    <property type="match status" value="1"/>
</dbReference>
<name>A0A1R1X4V5_9FUNG</name>
<evidence type="ECO:0000256" key="9">
    <source>
        <dbReference type="ARBA" id="ARBA00023136"/>
    </source>
</evidence>
<evidence type="ECO:0000256" key="13">
    <source>
        <dbReference type="SAM" id="Phobius"/>
    </source>
</evidence>
<keyword evidence="7 11" id="KW-0496">Mitochondrion</keyword>
<evidence type="ECO:0000313" key="14">
    <source>
        <dbReference type="EMBL" id="OMJ09678.1"/>
    </source>
</evidence>
<keyword evidence="8 11" id="KW-0350">Heme biosynthesis</keyword>
<feature type="transmembrane region" description="Helical" evidence="13">
    <location>
        <begin position="219"/>
        <end position="236"/>
    </location>
</feature>
<gene>
    <name evidence="14" type="ORF">AYI70_g10791</name>
</gene>
<evidence type="ECO:0000256" key="1">
    <source>
        <dbReference type="ARBA" id="ARBA00004225"/>
    </source>
</evidence>
<dbReference type="NCBIfam" id="TIGR01473">
    <property type="entry name" value="cyoE_ctaB"/>
    <property type="match status" value="1"/>
</dbReference>
<dbReference type="CDD" id="cd13957">
    <property type="entry name" value="PT_UbiA_Cox10"/>
    <property type="match status" value="1"/>
</dbReference>
<keyword evidence="15" id="KW-1185">Reference proteome</keyword>
<evidence type="ECO:0000256" key="11">
    <source>
        <dbReference type="PIRNR" id="PIRNR001773"/>
    </source>
</evidence>
<keyword evidence="5" id="KW-0809">Transit peptide</keyword>
<accession>A0A1R1X4V5</accession>
<dbReference type="GO" id="GO:0031966">
    <property type="term" value="C:mitochondrial membrane"/>
    <property type="evidence" value="ECO:0007669"/>
    <property type="project" value="UniProtKB-SubCell"/>
</dbReference>
<feature type="transmembrane region" description="Helical" evidence="13">
    <location>
        <begin position="256"/>
        <end position="276"/>
    </location>
</feature>
<evidence type="ECO:0000256" key="4">
    <source>
        <dbReference type="ARBA" id="ARBA00022692"/>
    </source>
</evidence>
<dbReference type="GO" id="GO:0006784">
    <property type="term" value="P:heme A biosynthetic process"/>
    <property type="evidence" value="ECO:0007669"/>
    <property type="project" value="TreeGrafter"/>
</dbReference>
<dbReference type="AlphaFoldDB" id="A0A1R1X4V5"/>
<proteinExistence type="inferred from homology"/>
<comment type="function">
    <text evidence="11">Converts protoheme IX and farnesyl diphosphate to heme O.</text>
</comment>
<feature type="transmembrane region" description="Helical" evidence="13">
    <location>
        <begin position="316"/>
        <end position="337"/>
    </location>
</feature>
<sequence length="471" mass="52643">MNGLRRANTYIPAARNNFLSILVSGVFSNDLSHFKASFSCLNSPRSKIYFSALHADDLSRIKNLKSIQYKNAYQKCKLCIKRQSFDKIYPVFSEKREIDLHSERNSKKIQHFYSRKFSSYSKSHKNNTSEIESSSSNNSKKIELNESEGSKLGASEIQKNSPSVIGQRPLVWKIQRPVSLSKKVRLYMDLSKDKLTAFVVLSAMAGYAIAPMASDLKTLAILTVGTGMCSAAANSINQWSEVPYDAQMKRTRNRPIVRGVIQPVSAMTFAACMGVAGTTSLFYFVNPITGILGLSNIILYAFIYTPMKRMSIANTWVGAVVGAIPPLMGWTAVTGAIDPGALVLGGILFAWQFPHFNSLAFTIRKDYSVAGYRMMSVLNPPLNSRVSLRYSVAMLPLCGLMSYLNIADYWFLLDSSILNLYLIFYAYKFNKSSSNSTSRPLFFASLVHLPLLLILLILHKNRNPPELENKE</sequence>
<dbReference type="InterPro" id="IPR030470">
    <property type="entry name" value="UbiA_prenylTrfase_CS"/>
</dbReference>